<evidence type="ECO:0000259" key="2">
    <source>
        <dbReference type="Pfam" id="PF00437"/>
    </source>
</evidence>
<dbReference type="Gene3D" id="3.30.450.380">
    <property type="match status" value="1"/>
</dbReference>
<proteinExistence type="inferred from homology"/>
<dbReference type="CDD" id="cd01130">
    <property type="entry name" value="VirB11-like_ATPase"/>
    <property type="match status" value="1"/>
</dbReference>
<comment type="similarity">
    <text evidence="1">Belongs to the GSP E family.</text>
</comment>
<dbReference type="AlphaFoldDB" id="S4XM59"/>
<sequence>MTATTPVPVAATLLDQVRDDLARHGVSAPTPAEIAVAVQRVRRGADLSVVDEVRSLAREFSGLGELALPLVDPAVTDVLLNGPGPVWIDRGDGLEPTGARIDDPARCREIAVRLATACGVRLDDARPYADGVLTDLPPGVPARAVRVHAVLGALAGPGACVSLRALSASHRSLTHLEDAGLFPAEIGALLRDLVRRRQSLLVSGGTGAGKTTLLAALLAEVPHTERILLVEDTPELFPDHPHVIGLHTRESGVDGAGAVDVRTLVRQSLRMRPDRIIVGEIRGAEIAELLLAFNTGHTGSAGTVHANGVDAVPGRLTALGALAGMPDAAVVRQVIDGIGLVVHVERTPVGRRVTRIGRFVASGVGAGPGVGLGVGLGVETVWDATAGRGPAWTAVGGGSC</sequence>
<dbReference type="Proteomes" id="UP000014809">
    <property type="component" value="Chromosome"/>
</dbReference>
<dbReference type="STRING" id="1200352.A606_10445"/>
<dbReference type="InterPro" id="IPR001482">
    <property type="entry name" value="T2SS/T4SS_dom"/>
</dbReference>
<dbReference type="PANTHER" id="PTHR30486">
    <property type="entry name" value="TWITCHING MOTILITY PROTEIN PILT"/>
    <property type="match status" value="1"/>
</dbReference>
<protein>
    <recommendedName>
        <fullName evidence="2">Bacterial type II secretion system protein E domain-containing protein</fullName>
    </recommendedName>
</protein>
<dbReference type="Pfam" id="PF00437">
    <property type="entry name" value="T2SSE"/>
    <property type="match status" value="1"/>
</dbReference>
<evidence type="ECO:0000256" key="1">
    <source>
        <dbReference type="ARBA" id="ARBA00006611"/>
    </source>
</evidence>
<dbReference type="NCBIfam" id="TIGR03819">
    <property type="entry name" value="heli_sec_ATPase"/>
    <property type="match status" value="1"/>
</dbReference>
<reference evidence="3 4" key="1">
    <citation type="submission" date="2012-06" db="EMBL/GenBank/DDBJ databases">
        <title>Complete genome sequence of Corynebacterium terpenotabidum Y-11 (=DSM 44721).</title>
        <authorList>
            <person name="Ruckert C."/>
            <person name="Albersmeier A."/>
            <person name="Al-Dilaimi A."/>
            <person name="Szczepanowski R."/>
            <person name="Kalinowski J."/>
        </authorList>
    </citation>
    <scope>NUCLEOTIDE SEQUENCE [LARGE SCALE GENOMIC DNA]</scope>
    <source>
        <strain evidence="3 4">Y-11</strain>
    </source>
</reference>
<accession>S4XM59</accession>
<dbReference type="SUPFAM" id="SSF52540">
    <property type="entry name" value="P-loop containing nucleoside triphosphate hydrolases"/>
    <property type="match status" value="1"/>
</dbReference>
<dbReference type="KEGG" id="cter:A606_10445"/>
<evidence type="ECO:0000313" key="3">
    <source>
        <dbReference type="EMBL" id="AGP31728.1"/>
    </source>
</evidence>
<evidence type="ECO:0000313" key="4">
    <source>
        <dbReference type="Proteomes" id="UP000014809"/>
    </source>
</evidence>
<keyword evidence="4" id="KW-1185">Reference proteome</keyword>
<dbReference type="EMBL" id="CP003696">
    <property type="protein sequence ID" value="AGP31728.1"/>
    <property type="molecule type" value="Genomic_DNA"/>
</dbReference>
<dbReference type="HOGENOM" id="CLU_005379_8_0_11"/>
<gene>
    <name evidence="3" type="ORF">A606_10445</name>
</gene>
<organism evidence="3 4">
    <name type="scientific">Corynebacterium terpenotabidum Y-11</name>
    <dbReference type="NCBI Taxonomy" id="1200352"/>
    <lineage>
        <taxon>Bacteria</taxon>
        <taxon>Bacillati</taxon>
        <taxon>Actinomycetota</taxon>
        <taxon>Actinomycetes</taxon>
        <taxon>Mycobacteriales</taxon>
        <taxon>Corynebacteriaceae</taxon>
        <taxon>Corynebacterium</taxon>
    </lineage>
</organism>
<dbReference type="eggNOG" id="COG4962">
    <property type="taxonomic scope" value="Bacteria"/>
</dbReference>
<feature type="domain" description="Bacterial type II secretion system protein E" evidence="2">
    <location>
        <begin position="69"/>
        <end position="328"/>
    </location>
</feature>
<dbReference type="RefSeq" id="WP_020442077.1">
    <property type="nucleotide sequence ID" value="NC_021663.1"/>
</dbReference>
<dbReference type="InterPro" id="IPR027417">
    <property type="entry name" value="P-loop_NTPase"/>
</dbReference>
<dbReference type="PANTHER" id="PTHR30486:SF6">
    <property type="entry name" value="TYPE IV PILUS RETRACTATION ATPASE PILT"/>
    <property type="match status" value="1"/>
</dbReference>
<dbReference type="PATRIC" id="fig|1200352.3.peg.2130"/>
<dbReference type="InterPro" id="IPR050921">
    <property type="entry name" value="T4SS_GSP_E_ATPase"/>
</dbReference>
<dbReference type="InterPro" id="IPR022399">
    <property type="entry name" value="TadA-like_ATPase"/>
</dbReference>
<dbReference type="GO" id="GO:0016887">
    <property type="term" value="F:ATP hydrolysis activity"/>
    <property type="evidence" value="ECO:0007669"/>
    <property type="project" value="InterPro"/>
</dbReference>
<name>S4XM59_9CORY</name>
<dbReference type="Gene3D" id="3.40.50.300">
    <property type="entry name" value="P-loop containing nucleotide triphosphate hydrolases"/>
    <property type="match status" value="1"/>
</dbReference>